<accession>A0AAW2AMI9</accession>
<protein>
    <submittedName>
        <fullName evidence="2">Uncharacterized protein</fullName>
    </submittedName>
</protein>
<dbReference type="AlphaFoldDB" id="A0AAW2AMI9"/>
<comment type="caution">
    <text evidence="2">The sequence shown here is derived from an EMBL/GenBank/DDBJ whole genome shotgun (WGS) entry which is preliminary data.</text>
</comment>
<evidence type="ECO:0000313" key="3">
    <source>
        <dbReference type="Proteomes" id="UP001479290"/>
    </source>
</evidence>
<dbReference type="Proteomes" id="UP001479290">
    <property type="component" value="Unassembled WGS sequence"/>
</dbReference>
<proteinExistence type="predicted"/>
<reference evidence="2 3" key="1">
    <citation type="submission" date="2024-05" db="EMBL/GenBank/DDBJ databases">
        <title>A high-quality chromosomal-level genome assembly of Topmouth culter (Culter alburnus).</title>
        <authorList>
            <person name="Zhao H."/>
        </authorList>
    </citation>
    <scope>NUCLEOTIDE SEQUENCE [LARGE SCALE GENOMIC DNA]</scope>
    <source>
        <strain evidence="2">CATC2023</strain>
        <tissue evidence="2">Muscle</tissue>
    </source>
</reference>
<evidence type="ECO:0000256" key="1">
    <source>
        <dbReference type="SAM" id="MobiDB-lite"/>
    </source>
</evidence>
<keyword evidence="3" id="KW-1185">Reference proteome</keyword>
<feature type="region of interest" description="Disordered" evidence="1">
    <location>
        <begin position="44"/>
        <end position="68"/>
    </location>
</feature>
<dbReference type="EMBL" id="JAWDJR010000006">
    <property type="protein sequence ID" value="KAK9973840.1"/>
    <property type="molecule type" value="Genomic_DNA"/>
</dbReference>
<name>A0AAW2AMI9_CULAL</name>
<evidence type="ECO:0000313" key="2">
    <source>
        <dbReference type="EMBL" id="KAK9973840.1"/>
    </source>
</evidence>
<organism evidence="2 3">
    <name type="scientific">Culter alburnus</name>
    <name type="common">Topmouth culter</name>
    <dbReference type="NCBI Taxonomy" id="194366"/>
    <lineage>
        <taxon>Eukaryota</taxon>
        <taxon>Metazoa</taxon>
        <taxon>Chordata</taxon>
        <taxon>Craniata</taxon>
        <taxon>Vertebrata</taxon>
        <taxon>Euteleostomi</taxon>
        <taxon>Actinopterygii</taxon>
        <taxon>Neopterygii</taxon>
        <taxon>Teleostei</taxon>
        <taxon>Ostariophysi</taxon>
        <taxon>Cypriniformes</taxon>
        <taxon>Xenocyprididae</taxon>
        <taxon>Xenocypridinae</taxon>
        <taxon>Culter</taxon>
    </lineage>
</organism>
<sequence>THNIRNRTSVNHSRLEFIQRLKREAVHLEAGMLFCPRGRKVHLASAEHKHGWNDSNSTKRLPNEDKVS</sequence>
<gene>
    <name evidence="2" type="ORF">ABG768_024542</name>
</gene>
<feature type="non-terminal residue" evidence="2">
    <location>
        <position position="1"/>
    </location>
</feature>